<sequence length="186" mass="21558">MGIAKLGFLRTFLKSETATSCNETLFRRYRQTGDSAALSALYDQHCNNLYYYLLVMSDPNTAADVTQKVWLKVMESKQDYQCEGRFQAWLFTIGHRMLIDEFRQSKRWQADTDPDSLGSVAPVSDNETDFHQLLKHLPFTQREAFSLQQEGFSLQDIASICDVPVETVKTRLRYARNTLKKHWKTS</sequence>
<feature type="domain" description="RNA polymerase sigma factor 70 region 4 type 2" evidence="7">
    <location>
        <begin position="130"/>
        <end position="178"/>
    </location>
</feature>
<dbReference type="PANTHER" id="PTHR43133">
    <property type="entry name" value="RNA POLYMERASE ECF-TYPE SIGMA FACTO"/>
    <property type="match status" value="1"/>
</dbReference>
<dbReference type="InterPro" id="IPR013249">
    <property type="entry name" value="RNA_pol_sigma70_r4_t2"/>
</dbReference>
<dbReference type="InterPro" id="IPR013325">
    <property type="entry name" value="RNA_pol_sigma_r2"/>
</dbReference>
<keyword evidence="4" id="KW-0238">DNA-binding</keyword>
<dbReference type="NCBIfam" id="TIGR02937">
    <property type="entry name" value="sigma70-ECF"/>
    <property type="match status" value="1"/>
</dbReference>
<comment type="similarity">
    <text evidence="1">Belongs to the sigma-70 factor family. ECF subfamily.</text>
</comment>
<keyword evidence="5" id="KW-0804">Transcription</keyword>
<dbReference type="SUPFAM" id="SSF88659">
    <property type="entry name" value="Sigma3 and sigma4 domains of RNA polymerase sigma factors"/>
    <property type="match status" value="1"/>
</dbReference>
<evidence type="ECO:0000256" key="4">
    <source>
        <dbReference type="ARBA" id="ARBA00023125"/>
    </source>
</evidence>
<dbReference type="RefSeq" id="WP_241155715.1">
    <property type="nucleotide sequence ID" value="NZ_JBHRSX010000005.1"/>
</dbReference>
<dbReference type="Pfam" id="PF04542">
    <property type="entry name" value="Sigma70_r2"/>
    <property type="match status" value="1"/>
</dbReference>
<organism evidence="8 9">
    <name type="scientific">Alteromonas oceani</name>
    <dbReference type="NCBI Taxonomy" id="2071609"/>
    <lineage>
        <taxon>Bacteria</taxon>
        <taxon>Pseudomonadati</taxon>
        <taxon>Pseudomonadota</taxon>
        <taxon>Gammaproteobacteria</taxon>
        <taxon>Alteromonadales</taxon>
        <taxon>Alteromonadaceae</taxon>
        <taxon>Alteromonas/Salinimonas group</taxon>
        <taxon>Alteromonas</taxon>
    </lineage>
</organism>
<dbReference type="InterPro" id="IPR036388">
    <property type="entry name" value="WH-like_DNA-bd_sf"/>
</dbReference>
<evidence type="ECO:0000256" key="1">
    <source>
        <dbReference type="ARBA" id="ARBA00010641"/>
    </source>
</evidence>
<dbReference type="SUPFAM" id="SSF88946">
    <property type="entry name" value="Sigma2 domain of RNA polymerase sigma factors"/>
    <property type="match status" value="1"/>
</dbReference>
<dbReference type="EMBL" id="JBHRSX010000005">
    <property type="protein sequence ID" value="MFC3200433.1"/>
    <property type="molecule type" value="Genomic_DNA"/>
</dbReference>
<proteinExistence type="inferred from homology"/>
<accession>A0ABV7JR24</accession>
<dbReference type="InterPro" id="IPR014284">
    <property type="entry name" value="RNA_pol_sigma-70_dom"/>
</dbReference>
<dbReference type="CDD" id="cd06171">
    <property type="entry name" value="Sigma70_r4"/>
    <property type="match status" value="1"/>
</dbReference>
<protein>
    <submittedName>
        <fullName evidence="8">Sigma-70 family RNA polymerase sigma factor</fullName>
    </submittedName>
</protein>
<evidence type="ECO:0000256" key="2">
    <source>
        <dbReference type="ARBA" id="ARBA00023015"/>
    </source>
</evidence>
<dbReference type="Gene3D" id="1.10.10.10">
    <property type="entry name" value="Winged helix-like DNA-binding domain superfamily/Winged helix DNA-binding domain"/>
    <property type="match status" value="1"/>
</dbReference>
<evidence type="ECO:0000313" key="9">
    <source>
        <dbReference type="Proteomes" id="UP001595477"/>
    </source>
</evidence>
<gene>
    <name evidence="8" type="ORF">ACFOEW_01185</name>
</gene>
<name>A0ABV7JR24_9ALTE</name>
<evidence type="ECO:0000256" key="5">
    <source>
        <dbReference type="ARBA" id="ARBA00023163"/>
    </source>
</evidence>
<keyword evidence="9" id="KW-1185">Reference proteome</keyword>
<feature type="domain" description="RNA polymerase sigma-70 region 2" evidence="6">
    <location>
        <begin position="41"/>
        <end position="107"/>
    </location>
</feature>
<dbReference type="PANTHER" id="PTHR43133:SF52">
    <property type="entry name" value="ECF RNA POLYMERASE SIGMA FACTOR SIGL"/>
    <property type="match status" value="1"/>
</dbReference>
<keyword evidence="3" id="KW-0731">Sigma factor</keyword>
<keyword evidence="2" id="KW-0805">Transcription regulation</keyword>
<comment type="caution">
    <text evidence="8">The sequence shown here is derived from an EMBL/GenBank/DDBJ whole genome shotgun (WGS) entry which is preliminary data.</text>
</comment>
<evidence type="ECO:0000259" key="6">
    <source>
        <dbReference type="Pfam" id="PF04542"/>
    </source>
</evidence>
<dbReference type="InterPro" id="IPR013324">
    <property type="entry name" value="RNA_pol_sigma_r3/r4-like"/>
</dbReference>
<evidence type="ECO:0000259" key="7">
    <source>
        <dbReference type="Pfam" id="PF08281"/>
    </source>
</evidence>
<evidence type="ECO:0000313" key="8">
    <source>
        <dbReference type="EMBL" id="MFC3200433.1"/>
    </source>
</evidence>
<reference evidence="9" key="1">
    <citation type="journal article" date="2019" name="Int. J. Syst. Evol. Microbiol.">
        <title>The Global Catalogue of Microorganisms (GCM) 10K type strain sequencing project: providing services to taxonomists for standard genome sequencing and annotation.</title>
        <authorList>
            <consortium name="The Broad Institute Genomics Platform"/>
            <consortium name="The Broad Institute Genome Sequencing Center for Infectious Disease"/>
            <person name="Wu L."/>
            <person name="Ma J."/>
        </authorList>
    </citation>
    <scope>NUCLEOTIDE SEQUENCE [LARGE SCALE GENOMIC DNA]</scope>
    <source>
        <strain evidence="9">KCTC 52449</strain>
    </source>
</reference>
<dbReference type="InterPro" id="IPR007627">
    <property type="entry name" value="RNA_pol_sigma70_r2"/>
</dbReference>
<dbReference type="Gene3D" id="1.10.1740.10">
    <property type="match status" value="1"/>
</dbReference>
<dbReference type="Pfam" id="PF08281">
    <property type="entry name" value="Sigma70_r4_2"/>
    <property type="match status" value="1"/>
</dbReference>
<evidence type="ECO:0000256" key="3">
    <source>
        <dbReference type="ARBA" id="ARBA00023082"/>
    </source>
</evidence>
<dbReference type="Proteomes" id="UP001595477">
    <property type="component" value="Unassembled WGS sequence"/>
</dbReference>
<dbReference type="InterPro" id="IPR039425">
    <property type="entry name" value="RNA_pol_sigma-70-like"/>
</dbReference>